<sequence>MKETRIALIGIIIEEEKGITPTNQLLHEYRDFIVGRMGIPYREKDINIISIVLDAPENAISTLSGKLGMIDGISVKSMFAKTK</sequence>
<organism evidence="1 2">
    <name type="scientific">Anaerostipes rhamnosivorans</name>
    <dbReference type="NCBI Taxonomy" id="1229621"/>
    <lineage>
        <taxon>Bacteria</taxon>
        <taxon>Bacillati</taxon>
        <taxon>Bacillota</taxon>
        <taxon>Clostridia</taxon>
        <taxon>Lachnospirales</taxon>
        <taxon>Lachnospiraceae</taxon>
        <taxon>Anaerostipes</taxon>
    </lineage>
</organism>
<keyword evidence="2" id="KW-1185">Reference proteome</keyword>
<proteinExistence type="predicted"/>
<protein>
    <recommendedName>
        <fullName evidence="3">Iron-only hydrogenase system regulator</fullName>
    </recommendedName>
</protein>
<dbReference type="InterPro" id="IPR023860">
    <property type="entry name" value="FeFe-hyd_TM1266"/>
</dbReference>
<name>A0A4P8IHV7_9FIRM</name>
<dbReference type="InterPro" id="IPR027271">
    <property type="entry name" value="Acetolactate_synth/TF_NikR_C"/>
</dbReference>
<dbReference type="Gene3D" id="3.30.70.1150">
    <property type="entry name" value="ACT-like. Chain A, domain 2"/>
    <property type="match status" value="1"/>
</dbReference>
<accession>A0A4P8IHV7</accession>
<evidence type="ECO:0000313" key="1">
    <source>
        <dbReference type="EMBL" id="QCP36435.1"/>
    </source>
</evidence>
<dbReference type="AlphaFoldDB" id="A0A4P8IHV7"/>
<dbReference type="NCBIfam" id="TIGR03959">
    <property type="entry name" value="hyd_TM1266"/>
    <property type="match status" value="1"/>
</dbReference>
<gene>
    <name evidence="1" type="ORF">AR1Y2_2981</name>
</gene>
<dbReference type="InterPro" id="IPR045865">
    <property type="entry name" value="ACT-like_dom_sf"/>
</dbReference>
<dbReference type="RefSeq" id="WP_024726485.1">
    <property type="nucleotide sequence ID" value="NZ_CP040058.1"/>
</dbReference>
<evidence type="ECO:0000313" key="2">
    <source>
        <dbReference type="Proteomes" id="UP000298653"/>
    </source>
</evidence>
<dbReference type="SUPFAM" id="SSF55021">
    <property type="entry name" value="ACT-like"/>
    <property type="match status" value="1"/>
</dbReference>
<dbReference type="Pfam" id="PF21699">
    <property type="entry name" value="TM1266-like"/>
    <property type="match status" value="1"/>
</dbReference>
<reference evidence="1 2" key="1">
    <citation type="submission" date="2019-05" db="EMBL/GenBank/DDBJ databases">
        <title>Complete genome sequencing of Anaerostipes rhamnosivorans.</title>
        <authorList>
            <person name="Bui T.P.N."/>
            <person name="de Vos W.M."/>
        </authorList>
    </citation>
    <scope>NUCLEOTIDE SEQUENCE [LARGE SCALE GENOMIC DNA]</scope>
    <source>
        <strain evidence="1 2">1y2</strain>
    </source>
</reference>
<dbReference type="KEGG" id="arf:AR1Y2_2981"/>
<dbReference type="OrthoDB" id="9796135at2"/>
<dbReference type="EMBL" id="CP040058">
    <property type="protein sequence ID" value="QCP36435.1"/>
    <property type="molecule type" value="Genomic_DNA"/>
</dbReference>
<evidence type="ECO:0008006" key="3">
    <source>
        <dbReference type="Google" id="ProtNLM"/>
    </source>
</evidence>
<dbReference type="Proteomes" id="UP000298653">
    <property type="component" value="Chromosome"/>
</dbReference>